<dbReference type="InterPro" id="IPR007248">
    <property type="entry name" value="Mpv17_PMP22"/>
</dbReference>
<evidence type="ECO:0000256" key="6">
    <source>
        <dbReference type="RuleBase" id="RU363053"/>
    </source>
</evidence>
<proteinExistence type="inferred from homology"/>
<feature type="transmembrane region" description="Helical" evidence="6">
    <location>
        <begin position="320"/>
        <end position="337"/>
    </location>
</feature>
<comment type="similarity">
    <text evidence="2 6">Belongs to the peroxisomal membrane protein PXMP2/4 family.</text>
</comment>
<evidence type="ECO:0000256" key="5">
    <source>
        <dbReference type="ARBA" id="ARBA00023136"/>
    </source>
</evidence>
<feature type="transmembrane region" description="Helical" evidence="6">
    <location>
        <begin position="218"/>
        <end position="237"/>
    </location>
</feature>
<dbReference type="GO" id="GO:0005739">
    <property type="term" value="C:mitochondrion"/>
    <property type="evidence" value="ECO:0007669"/>
    <property type="project" value="TreeGrafter"/>
</dbReference>
<dbReference type="GO" id="GO:0016020">
    <property type="term" value="C:membrane"/>
    <property type="evidence" value="ECO:0007669"/>
    <property type="project" value="UniProtKB-SubCell"/>
</dbReference>
<keyword evidence="4 6" id="KW-1133">Transmembrane helix</keyword>
<accession>A0A9J6ESY3</accession>
<organism evidence="7 8">
    <name type="scientific">Rhipicephalus microplus</name>
    <name type="common">Cattle tick</name>
    <name type="synonym">Boophilus microplus</name>
    <dbReference type="NCBI Taxonomy" id="6941"/>
    <lineage>
        <taxon>Eukaryota</taxon>
        <taxon>Metazoa</taxon>
        <taxon>Ecdysozoa</taxon>
        <taxon>Arthropoda</taxon>
        <taxon>Chelicerata</taxon>
        <taxon>Arachnida</taxon>
        <taxon>Acari</taxon>
        <taxon>Parasitiformes</taxon>
        <taxon>Ixodida</taxon>
        <taxon>Ixodoidea</taxon>
        <taxon>Ixodidae</taxon>
        <taxon>Rhipicephalinae</taxon>
        <taxon>Rhipicephalus</taxon>
        <taxon>Boophilus</taxon>
    </lineage>
</organism>
<sequence length="349" mass="39734">MQRVASKFERLTALFRERPLVANMVTYPALYVAAEFTQQTILMSLDESRRKRGYEWKIMLRYMAFATTVSAPFLNYWYRYLDRVIPSRGTKEAIQKALTDQAVSSTIILAAFYPVIAQHFTEDRGTHSVDCGYTTGPHSRRVDNYAPQKTTGRSLSEESSFRIVMQHAVARVRTLFKSRPLFANVVSFGSMYIGAEVVQQTILQKLDPSVRGYDWPLVGRYAVVGTGIYAPALFYWYRYLDRVMPGKLVAIAVRKALIDQLLASSTLLVAFYTAMSAMEGKEDIFAELKAKFVPTYKLSCCFWIPAQCINFFLVPPHLRVVTVGICSFAWVNILCIMKRMTVKASEEDT</sequence>
<evidence type="ECO:0000256" key="4">
    <source>
        <dbReference type="ARBA" id="ARBA00022989"/>
    </source>
</evidence>
<comment type="subcellular location">
    <subcellularLocation>
        <location evidence="1">Membrane</location>
        <topology evidence="1">Multi-pass membrane protein</topology>
    </subcellularLocation>
</comment>
<reference evidence="7" key="2">
    <citation type="submission" date="2021-09" db="EMBL/GenBank/DDBJ databases">
        <authorList>
            <person name="Jia N."/>
            <person name="Wang J."/>
            <person name="Shi W."/>
            <person name="Du L."/>
            <person name="Sun Y."/>
            <person name="Zhan W."/>
            <person name="Jiang J."/>
            <person name="Wang Q."/>
            <person name="Zhang B."/>
            <person name="Ji P."/>
            <person name="Sakyi L.B."/>
            <person name="Cui X."/>
            <person name="Yuan T."/>
            <person name="Jiang B."/>
            <person name="Yang W."/>
            <person name="Lam T.T.-Y."/>
            <person name="Chang Q."/>
            <person name="Ding S."/>
            <person name="Wang X."/>
            <person name="Zhu J."/>
            <person name="Ruan X."/>
            <person name="Zhao L."/>
            <person name="Wei J."/>
            <person name="Que T."/>
            <person name="Du C."/>
            <person name="Cheng J."/>
            <person name="Dai P."/>
            <person name="Han X."/>
            <person name="Huang E."/>
            <person name="Gao Y."/>
            <person name="Liu J."/>
            <person name="Shao H."/>
            <person name="Ye R."/>
            <person name="Li L."/>
            <person name="Wei W."/>
            <person name="Wang X."/>
            <person name="Wang C."/>
            <person name="Huo Q."/>
            <person name="Li W."/>
            <person name="Guo W."/>
            <person name="Chen H."/>
            <person name="Chen S."/>
            <person name="Zhou L."/>
            <person name="Zhou L."/>
            <person name="Ni X."/>
            <person name="Tian J."/>
            <person name="Zhou Y."/>
            <person name="Sheng Y."/>
            <person name="Liu T."/>
            <person name="Pan Y."/>
            <person name="Xia L."/>
            <person name="Li J."/>
            <person name="Zhao F."/>
            <person name="Cao W."/>
        </authorList>
    </citation>
    <scope>NUCLEOTIDE SEQUENCE</scope>
    <source>
        <strain evidence="7">Rmic-2018</strain>
        <tissue evidence="7">Larvae</tissue>
    </source>
</reference>
<feature type="transmembrane region" description="Helical" evidence="6">
    <location>
        <begin position="58"/>
        <end position="78"/>
    </location>
</feature>
<keyword evidence="8" id="KW-1185">Reference proteome</keyword>
<protein>
    <submittedName>
        <fullName evidence="7">Uncharacterized protein</fullName>
    </submittedName>
</protein>
<dbReference type="AlphaFoldDB" id="A0A9J6ESY3"/>
<keyword evidence="5 6" id="KW-0472">Membrane</keyword>
<evidence type="ECO:0000313" key="7">
    <source>
        <dbReference type="EMBL" id="KAH8037285.1"/>
    </source>
</evidence>
<feature type="transmembrane region" description="Helical" evidence="6">
    <location>
        <begin position="181"/>
        <end position="198"/>
    </location>
</feature>
<reference evidence="7" key="1">
    <citation type="journal article" date="2020" name="Cell">
        <title>Large-Scale Comparative Analyses of Tick Genomes Elucidate Their Genetic Diversity and Vector Capacities.</title>
        <authorList>
            <consortium name="Tick Genome and Microbiome Consortium (TIGMIC)"/>
            <person name="Jia N."/>
            <person name="Wang J."/>
            <person name="Shi W."/>
            <person name="Du L."/>
            <person name="Sun Y."/>
            <person name="Zhan W."/>
            <person name="Jiang J.F."/>
            <person name="Wang Q."/>
            <person name="Zhang B."/>
            <person name="Ji P."/>
            <person name="Bell-Sakyi L."/>
            <person name="Cui X.M."/>
            <person name="Yuan T.T."/>
            <person name="Jiang B.G."/>
            <person name="Yang W.F."/>
            <person name="Lam T.T."/>
            <person name="Chang Q.C."/>
            <person name="Ding S.J."/>
            <person name="Wang X.J."/>
            <person name="Zhu J.G."/>
            <person name="Ruan X.D."/>
            <person name="Zhao L."/>
            <person name="Wei J.T."/>
            <person name="Ye R.Z."/>
            <person name="Que T.C."/>
            <person name="Du C.H."/>
            <person name="Zhou Y.H."/>
            <person name="Cheng J.X."/>
            <person name="Dai P.F."/>
            <person name="Guo W.B."/>
            <person name="Han X.H."/>
            <person name="Huang E.J."/>
            <person name="Li L.F."/>
            <person name="Wei W."/>
            <person name="Gao Y.C."/>
            <person name="Liu J.Z."/>
            <person name="Shao H.Z."/>
            <person name="Wang X."/>
            <person name="Wang C.C."/>
            <person name="Yang T.C."/>
            <person name="Huo Q.B."/>
            <person name="Li W."/>
            <person name="Chen H.Y."/>
            <person name="Chen S.E."/>
            <person name="Zhou L.G."/>
            <person name="Ni X.B."/>
            <person name="Tian J.H."/>
            <person name="Sheng Y."/>
            <person name="Liu T."/>
            <person name="Pan Y.S."/>
            <person name="Xia L.Y."/>
            <person name="Li J."/>
            <person name="Zhao F."/>
            <person name="Cao W.C."/>
        </authorList>
    </citation>
    <scope>NUCLEOTIDE SEQUENCE</scope>
    <source>
        <strain evidence="7">Rmic-2018</strain>
    </source>
</reference>
<evidence type="ECO:0000256" key="1">
    <source>
        <dbReference type="ARBA" id="ARBA00004141"/>
    </source>
</evidence>
<evidence type="ECO:0000256" key="2">
    <source>
        <dbReference type="ARBA" id="ARBA00006824"/>
    </source>
</evidence>
<dbReference type="Proteomes" id="UP000821866">
    <property type="component" value="Chromosome 10"/>
</dbReference>
<dbReference type="EMBL" id="JABSTU010000002">
    <property type="protein sequence ID" value="KAH8037285.1"/>
    <property type="molecule type" value="Genomic_DNA"/>
</dbReference>
<gene>
    <name evidence="7" type="ORF">HPB51_009840</name>
</gene>
<keyword evidence="3 6" id="KW-0812">Transmembrane</keyword>
<feature type="transmembrane region" description="Helical" evidence="6">
    <location>
        <begin position="257"/>
        <end position="275"/>
    </location>
</feature>
<evidence type="ECO:0000313" key="8">
    <source>
        <dbReference type="Proteomes" id="UP000821866"/>
    </source>
</evidence>
<dbReference type="PANTHER" id="PTHR11266:SF85">
    <property type="entry name" value="MPV17-LIKE PROTEIN"/>
    <property type="match status" value="1"/>
</dbReference>
<dbReference type="VEuPathDB" id="VectorBase:LOC119180330"/>
<name>A0A9J6ESY3_RHIMP</name>
<dbReference type="Pfam" id="PF04117">
    <property type="entry name" value="Mpv17_PMP22"/>
    <property type="match status" value="1"/>
</dbReference>
<dbReference type="PANTHER" id="PTHR11266">
    <property type="entry name" value="PEROXISOMAL MEMBRANE PROTEIN 2, PXMP2 MPV17"/>
    <property type="match status" value="1"/>
</dbReference>
<evidence type="ECO:0000256" key="3">
    <source>
        <dbReference type="ARBA" id="ARBA00022692"/>
    </source>
</evidence>
<comment type="caution">
    <text evidence="7">The sequence shown here is derived from an EMBL/GenBank/DDBJ whole genome shotgun (WGS) entry which is preliminary data.</text>
</comment>